<keyword evidence="1" id="KW-0808">Transferase</keyword>
<dbReference type="GO" id="GO:0016740">
    <property type="term" value="F:transferase activity"/>
    <property type="evidence" value="ECO:0007669"/>
    <property type="project" value="UniProtKB-KW"/>
</dbReference>
<dbReference type="Proteomes" id="UP000316030">
    <property type="component" value="Unassembled WGS sequence"/>
</dbReference>
<sequence length="611" mass="68660">MGGGNGGQLSLAPHLLAGHSWVMSDDSKPMETYPGGFRAILKQMGLRMDPLTYDEGEALPPLDVDFQPLKAQTIHKDAAEVGRSRSTYARKYRELAQEFHRRPALLHLHGMLVSNLRRTGQPAHTAALFVRLWAEESEYLIRHLDARWLVSAITTFGDAGLTDTQRQLGQALSVLFGMMKLYETERLYSGHAPNVAFATQERSAKHLAMQMDPYAISSGGLDVNLLGGLWVQAGDDPVIRPLARHLLDMLIGDDKTVFRRLRLMRQEREAALAEKGIRRKSGPKRERVAEVPAFLASKDPDTLRWGLVSLIKAPLPQIARFAAHHLDLGADRLHIYLDAPAPETAAFLAQNPKVQVTECDAAFWAAQKKPRMKAHQMRQTWVATQAYQDTDVDWLAHIDVDEFLLPPAPMKELLAGLDKYSTVLRIYPVELLAGSQGNELFKLMPRFAGQTRGVLEDLYPTYGAHLPGGFISHREGKNFARTGLMGIRVGIHTVMQGGAVMANRTKVDNLYIGHAHAPDWPYFRDHMAFRMTRGSYRKSDEDKFRLLDILSFLQEEEGEQGVRTFFTEVCEATPRLIEGLEAHNMLLRYPLDLDAKVLRHFGPLPEQETTK</sequence>
<name>A0A521B8C7_9RHOB</name>
<accession>A0A521B8C7</accession>
<keyword evidence="2" id="KW-1185">Reference proteome</keyword>
<dbReference type="EMBL" id="FXTO01000002">
    <property type="protein sequence ID" value="SMO43317.1"/>
    <property type="molecule type" value="Genomic_DNA"/>
</dbReference>
<proteinExistence type="predicted"/>
<dbReference type="Pfam" id="PF13704">
    <property type="entry name" value="Glyco_tranf_2_4"/>
    <property type="match status" value="1"/>
</dbReference>
<gene>
    <name evidence="1" type="ORF">SAMN06265173_102211</name>
</gene>
<protein>
    <submittedName>
        <fullName evidence="1">Glycosyl transferase family 2</fullName>
    </submittedName>
</protein>
<dbReference type="AlphaFoldDB" id="A0A521B8C7"/>
<organism evidence="1 2">
    <name type="scientific">Thalassovita litoralis</name>
    <dbReference type="NCBI Taxonomy" id="1010611"/>
    <lineage>
        <taxon>Bacteria</taxon>
        <taxon>Pseudomonadati</taxon>
        <taxon>Pseudomonadota</taxon>
        <taxon>Alphaproteobacteria</taxon>
        <taxon>Rhodobacterales</taxon>
        <taxon>Roseobacteraceae</taxon>
        <taxon>Thalassovita</taxon>
    </lineage>
</organism>
<evidence type="ECO:0000313" key="2">
    <source>
        <dbReference type="Proteomes" id="UP000316030"/>
    </source>
</evidence>
<evidence type="ECO:0000313" key="1">
    <source>
        <dbReference type="EMBL" id="SMO43317.1"/>
    </source>
</evidence>
<reference evidence="1 2" key="1">
    <citation type="submission" date="2017-05" db="EMBL/GenBank/DDBJ databases">
        <authorList>
            <person name="Varghese N."/>
            <person name="Submissions S."/>
        </authorList>
    </citation>
    <scope>NUCLEOTIDE SEQUENCE [LARGE SCALE GENOMIC DNA]</scope>
    <source>
        <strain evidence="1 2">DSM 29506</strain>
    </source>
</reference>